<keyword evidence="8" id="KW-1185">Reference proteome</keyword>
<evidence type="ECO:0000256" key="1">
    <source>
        <dbReference type="ARBA" id="ARBA00004141"/>
    </source>
</evidence>
<keyword evidence="5 6" id="KW-0472">Membrane</keyword>
<feature type="transmembrane region" description="Helical" evidence="6">
    <location>
        <begin position="63"/>
        <end position="83"/>
    </location>
</feature>
<dbReference type="EMBL" id="LJBJ02000012">
    <property type="protein sequence ID" value="OAX51755.1"/>
    <property type="molecule type" value="Genomic_DNA"/>
</dbReference>
<evidence type="ECO:0000256" key="4">
    <source>
        <dbReference type="ARBA" id="ARBA00022989"/>
    </source>
</evidence>
<feature type="transmembrane region" description="Helical" evidence="6">
    <location>
        <begin position="152"/>
        <end position="175"/>
    </location>
</feature>
<dbReference type="InterPro" id="IPR004307">
    <property type="entry name" value="TspO_MBR"/>
</dbReference>
<accession>A0A199NSH2</accession>
<comment type="similarity">
    <text evidence="2">Belongs to the TspO/BZRP family.</text>
</comment>
<feature type="transmembrane region" description="Helical" evidence="6">
    <location>
        <begin position="95"/>
        <end position="113"/>
    </location>
</feature>
<dbReference type="InterPro" id="IPR038330">
    <property type="entry name" value="TspO/MBR-related_sf"/>
</dbReference>
<evidence type="ECO:0000256" key="3">
    <source>
        <dbReference type="ARBA" id="ARBA00022692"/>
    </source>
</evidence>
<keyword evidence="4 6" id="KW-1133">Transmembrane helix</keyword>
<evidence type="ECO:0000256" key="5">
    <source>
        <dbReference type="ARBA" id="ARBA00023136"/>
    </source>
</evidence>
<dbReference type="GO" id="GO:0016020">
    <property type="term" value="C:membrane"/>
    <property type="evidence" value="ECO:0007669"/>
    <property type="project" value="UniProtKB-SubCell"/>
</dbReference>
<dbReference type="FunFam" id="1.20.1260.100:FF:000001">
    <property type="entry name" value="translocator protein 2"/>
    <property type="match status" value="1"/>
</dbReference>
<evidence type="ECO:0000313" key="7">
    <source>
        <dbReference type="EMBL" id="OAX51755.1"/>
    </source>
</evidence>
<comment type="subcellular location">
    <subcellularLocation>
        <location evidence="1">Membrane</location>
        <topology evidence="1">Multi-pass membrane protein</topology>
    </subcellularLocation>
</comment>
<dbReference type="Pfam" id="PF03073">
    <property type="entry name" value="TspO_MBR"/>
    <property type="match status" value="1"/>
</dbReference>
<feature type="transmembrane region" description="Helical" evidence="6">
    <location>
        <begin position="20"/>
        <end position="43"/>
    </location>
</feature>
<dbReference type="AlphaFoldDB" id="A0A199NSH2"/>
<dbReference type="CDD" id="cd15904">
    <property type="entry name" value="TSPO_MBR"/>
    <property type="match status" value="1"/>
</dbReference>
<proteinExistence type="inferred from homology"/>
<organism evidence="7 8">
    <name type="scientific">Rothia kristinae</name>
    <dbReference type="NCBI Taxonomy" id="37923"/>
    <lineage>
        <taxon>Bacteria</taxon>
        <taxon>Bacillati</taxon>
        <taxon>Actinomycetota</taxon>
        <taxon>Actinomycetes</taxon>
        <taxon>Micrococcales</taxon>
        <taxon>Micrococcaceae</taxon>
        <taxon>Rothia</taxon>
    </lineage>
</organism>
<dbReference type="PIRSF" id="PIRSF005859">
    <property type="entry name" value="PBR"/>
    <property type="match status" value="1"/>
</dbReference>
<dbReference type="PANTHER" id="PTHR10057:SF0">
    <property type="entry name" value="TRANSLOCATOR PROTEIN"/>
    <property type="match status" value="1"/>
</dbReference>
<evidence type="ECO:0000256" key="6">
    <source>
        <dbReference type="SAM" id="Phobius"/>
    </source>
</evidence>
<dbReference type="GO" id="GO:0033013">
    <property type="term" value="P:tetrapyrrole metabolic process"/>
    <property type="evidence" value="ECO:0007669"/>
    <property type="project" value="UniProtKB-ARBA"/>
</dbReference>
<evidence type="ECO:0008006" key="9">
    <source>
        <dbReference type="Google" id="ProtNLM"/>
    </source>
</evidence>
<name>A0A199NSH2_9MICC</name>
<evidence type="ECO:0000313" key="8">
    <source>
        <dbReference type="Proteomes" id="UP000053171"/>
    </source>
</evidence>
<comment type="caution">
    <text evidence="7">The sequence shown here is derived from an EMBL/GenBank/DDBJ whole genome shotgun (WGS) entry which is preliminary data.</text>
</comment>
<dbReference type="Gene3D" id="1.20.1260.100">
    <property type="entry name" value="TspO/MBR protein"/>
    <property type="match status" value="1"/>
</dbReference>
<dbReference type="Proteomes" id="UP000053171">
    <property type="component" value="Unassembled WGS sequence"/>
</dbReference>
<feature type="transmembrane region" description="Helical" evidence="6">
    <location>
        <begin position="125"/>
        <end position="145"/>
    </location>
</feature>
<evidence type="ECO:0000256" key="2">
    <source>
        <dbReference type="ARBA" id="ARBA00007524"/>
    </source>
</evidence>
<dbReference type="PANTHER" id="PTHR10057">
    <property type="entry name" value="PERIPHERAL-TYPE BENZODIAZEPINE RECEPTOR"/>
    <property type="match status" value="1"/>
</dbReference>
<sequence>MLEDMNHETPAQQPAKATSVIVLALMIIIPLAVGMVGSLASASAVDGWYADADNAPWTPPNSVFGPVWTVLYVIIGVAAWLVWREHGRPGRRRALTLYVVQLVLNSLWTPLFFNGYTHWGTTGLILAALDILLLLACALGTFAAFRPVQRLAAWLLVPYLLWIAYATTLNLYMVFTN</sequence>
<gene>
    <name evidence="7" type="ORF">AN277_0206775</name>
</gene>
<keyword evidence="3 6" id="KW-0812">Transmembrane</keyword>
<reference evidence="7" key="1">
    <citation type="submission" date="2016-06" db="EMBL/GenBank/DDBJ databases">
        <title>Identification of putative biosynthetic pathways for the production of bioactive secondary metabolites by the marine actinomycete Kocuria kristinae RUTW2-3.</title>
        <authorList>
            <person name="Waterworth S.C."/>
            <person name="Walmsley T.A."/>
            <person name="Matongo T."/>
            <person name="Davies-Coleman M.T."/>
            <person name="Dorrington R.A."/>
        </authorList>
    </citation>
    <scope>NUCLEOTIDE SEQUENCE [LARGE SCALE GENOMIC DNA]</scope>
    <source>
        <strain evidence="7">RUTW2-3</strain>
    </source>
</reference>
<protein>
    <recommendedName>
        <fullName evidence="9">TspO/MBR family</fullName>
    </recommendedName>
</protein>